<comment type="caution">
    <text evidence="1">The sequence shown here is derived from an EMBL/GenBank/DDBJ whole genome shotgun (WGS) entry which is preliminary data.</text>
</comment>
<accession>W2CTH1</accession>
<evidence type="ECO:0000313" key="1">
    <source>
        <dbReference type="EMBL" id="ETK10465.1"/>
    </source>
</evidence>
<dbReference type="Proteomes" id="UP000018874">
    <property type="component" value="Unassembled WGS sequence"/>
</dbReference>
<keyword evidence="2" id="KW-1185">Reference proteome</keyword>
<name>W2CTH1_9BACT</name>
<evidence type="ECO:0000313" key="2">
    <source>
        <dbReference type="Proteomes" id="UP000018874"/>
    </source>
</evidence>
<organism evidence="1 2">
    <name type="scientific">Tannerella sp. oral taxon BU063 isolate Cell 6/7/9</name>
    <dbReference type="NCBI Taxonomy" id="1411021"/>
    <lineage>
        <taxon>Bacteria</taxon>
        <taxon>Pseudomonadati</taxon>
        <taxon>Bacteroidota</taxon>
        <taxon>Bacteroidia</taxon>
        <taxon>Bacteroidales</taxon>
        <taxon>Tannerellaceae</taxon>
        <taxon>Tannerella</taxon>
    </lineage>
</organism>
<reference evidence="1 2" key="1">
    <citation type="submission" date="2013-11" db="EMBL/GenBank/DDBJ databases">
        <title>Single cell genomics of uncultured Tannerella BU063 (oral taxon 286).</title>
        <authorList>
            <person name="Beall C.J."/>
            <person name="Campbell A.G."/>
            <person name="Griffen A.L."/>
            <person name="Podar M."/>
            <person name="Leys E.J."/>
        </authorList>
    </citation>
    <scope>NUCLEOTIDE SEQUENCE [LARGE SCALE GENOMIC DNA]</scope>
    <source>
        <strain evidence="1">Cell 6/7/9</strain>
    </source>
</reference>
<dbReference type="EMBL" id="AYYD01000719">
    <property type="protein sequence ID" value="ETK10465.1"/>
    <property type="molecule type" value="Genomic_DNA"/>
</dbReference>
<sequence length="123" mass="14521">MDSVVPIRDKYVLNMYLLNPIPEKEWIVWIMMPIKPDTFRDVCNTPLPIRDKYLINMYLLNQILGENWIVRVVAYCIRPTNAHDHWQMIDPPDTFLGVCNMPIPIRIKNLIPIWTMNLKLGTS</sequence>
<dbReference type="AlphaFoldDB" id="W2CTH1"/>
<gene>
    <name evidence="1" type="ORF">T231_04725</name>
</gene>
<protein>
    <submittedName>
        <fullName evidence="1">Uncharacterized protein</fullName>
    </submittedName>
</protein>
<proteinExistence type="predicted"/>